<sequence>MASQLRRKPNAFNLLHQMNLLRKFNSLKDGEEVWAKACEISEAYVVGKAESQAALHLYNDVSPRIALQHSMAKFLTHESIAAGAWNQNYCSATDTMQAWQETLTNTEQILDMTVDRMSRDWLSLAPKMRKAFTLKDVEYYQRSSAIFLACMSRFESEFPIDFVEKERPRIKRFDLKHGDAELVGMLEGAPPVDLERCGIFRTAIAKFQRQAEDEKVKASEELAKRMVEITSESTELKMNNDFALMEGWLARAADFAARQGALDMAYLSRRCEEGRRAVAALQGKTHRYKGVPSLSDAHADLLQFQSDCGGTPSSSLDITDVSLTFCDTGHGGDKRKRFAAVSSLHKTFGFSKSRVFLGVLGPITRARVTELISDVQQRGVIGTKEILLKLIDGLDIPPDSRVFVTDLTPNKFNEWGRAVWELQKACKESGRGHDWRYTCYYDEEWWDKSAEAGPQSRPGEQFQEVKPQLEVLAVDSEKNILLPDSILASLGHCSAKFTKALQVWNEDHSLTMRGNCSESQPPTPTPSRGERSTPRRTRCSPAFTAADQPKNLQKVIEPATVLSEVGIVATDTYELWLLNDTDELIELDACELFGFGMGAYVAKAAGTARSEGDKYIPWILNKDTDVVIQVAESGKSPTCISEMACQAAQRQGLTEMTLVDHSLTQRVQENEPLPFRYDVQVNGRTNVYEHKPLADSVDRLAVRPTLFGLIFAGNFGKLPTTQAQLAWEVLWTQQV</sequence>
<reference evidence="2" key="1">
    <citation type="submission" date="2022-10" db="EMBL/GenBank/DDBJ databases">
        <authorList>
            <person name="Chen Y."/>
            <person name="Dougan E. K."/>
            <person name="Chan C."/>
            <person name="Rhodes N."/>
            <person name="Thang M."/>
        </authorList>
    </citation>
    <scope>NUCLEOTIDE SEQUENCE</scope>
</reference>
<protein>
    <submittedName>
        <fullName evidence="2">Uncharacterized protein</fullName>
    </submittedName>
</protein>
<proteinExistence type="predicted"/>
<keyword evidence="4" id="KW-1185">Reference proteome</keyword>
<comment type="caution">
    <text evidence="2">The sequence shown here is derived from an EMBL/GenBank/DDBJ whole genome shotgun (WGS) entry which is preliminary data.</text>
</comment>
<dbReference type="EMBL" id="CAMXCT010000538">
    <property type="protein sequence ID" value="CAI3980119.1"/>
    <property type="molecule type" value="Genomic_DNA"/>
</dbReference>
<organism evidence="2">
    <name type="scientific">Cladocopium goreaui</name>
    <dbReference type="NCBI Taxonomy" id="2562237"/>
    <lineage>
        <taxon>Eukaryota</taxon>
        <taxon>Sar</taxon>
        <taxon>Alveolata</taxon>
        <taxon>Dinophyceae</taxon>
        <taxon>Suessiales</taxon>
        <taxon>Symbiodiniaceae</taxon>
        <taxon>Cladocopium</taxon>
    </lineage>
</organism>
<dbReference type="EMBL" id="CAMXCT030000538">
    <property type="protein sequence ID" value="CAL4767431.1"/>
    <property type="molecule type" value="Genomic_DNA"/>
</dbReference>
<evidence type="ECO:0000313" key="4">
    <source>
        <dbReference type="Proteomes" id="UP001152797"/>
    </source>
</evidence>
<accession>A0A9P1FK28</accession>
<dbReference type="AlphaFoldDB" id="A0A9P1FK28"/>
<dbReference type="EMBL" id="CAMXCT020000538">
    <property type="protein sequence ID" value="CAL1133494.1"/>
    <property type="molecule type" value="Genomic_DNA"/>
</dbReference>
<reference evidence="3" key="2">
    <citation type="submission" date="2024-04" db="EMBL/GenBank/DDBJ databases">
        <authorList>
            <person name="Chen Y."/>
            <person name="Shah S."/>
            <person name="Dougan E. K."/>
            <person name="Thang M."/>
            <person name="Chan C."/>
        </authorList>
    </citation>
    <scope>NUCLEOTIDE SEQUENCE [LARGE SCALE GENOMIC DNA]</scope>
</reference>
<evidence type="ECO:0000313" key="2">
    <source>
        <dbReference type="EMBL" id="CAI3980119.1"/>
    </source>
</evidence>
<feature type="region of interest" description="Disordered" evidence="1">
    <location>
        <begin position="513"/>
        <end position="537"/>
    </location>
</feature>
<name>A0A9P1FK28_9DINO</name>
<evidence type="ECO:0000313" key="3">
    <source>
        <dbReference type="EMBL" id="CAL1133494.1"/>
    </source>
</evidence>
<evidence type="ECO:0000256" key="1">
    <source>
        <dbReference type="SAM" id="MobiDB-lite"/>
    </source>
</evidence>
<gene>
    <name evidence="2" type="ORF">C1SCF055_LOCUS8024</name>
</gene>
<dbReference type="Proteomes" id="UP001152797">
    <property type="component" value="Unassembled WGS sequence"/>
</dbReference>